<name>A0ABD3MYB5_9STRA</name>
<evidence type="ECO:0000313" key="2">
    <source>
        <dbReference type="EMBL" id="KAL3768880.1"/>
    </source>
</evidence>
<feature type="region of interest" description="Disordered" evidence="1">
    <location>
        <begin position="21"/>
        <end position="127"/>
    </location>
</feature>
<dbReference type="EMBL" id="JALLAZ020001670">
    <property type="protein sequence ID" value="KAL3768880.1"/>
    <property type="molecule type" value="Genomic_DNA"/>
</dbReference>
<evidence type="ECO:0000256" key="1">
    <source>
        <dbReference type="SAM" id="MobiDB-lite"/>
    </source>
</evidence>
<dbReference type="Proteomes" id="UP001530315">
    <property type="component" value="Unassembled WGS sequence"/>
</dbReference>
<proteinExistence type="predicted"/>
<accession>A0ABD3MYB5</accession>
<sequence>MEINNNNGRRGVETTPLLLESLSPPVDDASPLSRYCAETSTSNRRDGDRRGRRFEYGRRVQPLISSPPSHYSSRQFSSSTTSSRKSNTSSYSPRQLSSTTTSSSRQLNTSYPRRSFSSSSPSSNSTIPTASQIWQAAVSLPYRMLCFASPTCSPLCGVCCCFTCIRASEYGVIQRFGKFDRFLLPGMHFVKWPMER</sequence>
<feature type="compositionally biased region" description="Low complexity" evidence="1">
    <location>
        <begin position="66"/>
        <end position="127"/>
    </location>
</feature>
<evidence type="ECO:0000313" key="3">
    <source>
        <dbReference type="Proteomes" id="UP001530315"/>
    </source>
</evidence>
<organism evidence="2 3">
    <name type="scientific">Stephanodiscus triporus</name>
    <dbReference type="NCBI Taxonomy" id="2934178"/>
    <lineage>
        <taxon>Eukaryota</taxon>
        <taxon>Sar</taxon>
        <taxon>Stramenopiles</taxon>
        <taxon>Ochrophyta</taxon>
        <taxon>Bacillariophyta</taxon>
        <taxon>Coscinodiscophyceae</taxon>
        <taxon>Thalassiosirophycidae</taxon>
        <taxon>Stephanodiscales</taxon>
        <taxon>Stephanodiscaceae</taxon>
        <taxon>Stephanodiscus</taxon>
    </lineage>
</organism>
<gene>
    <name evidence="2" type="ORF">ACHAW5_003352</name>
</gene>
<protein>
    <submittedName>
        <fullName evidence="2">Uncharacterized protein</fullName>
    </submittedName>
</protein>
<dbReference type="AlphaFoldDB" id="A0ABD3MYB5"/>
<keyword evidence="3" id="KW-1185">Reference proteome</keyword>
<feature type="compositionally biased region" description="Basic and acidic residues" evidence="1">
    <location>
        <begin position="43"/>
        <end position="58"/>
    </location>
</feature>
<comment type="caution">
    <text evidence="2">The sequence shown here is derived from an EMBL/GenBank/DDBJ whole genome shotgun (WGS) entry which is preliminary data.</text>
</comment>
<reference evidence="2 3" key="1">
    <citation type="submission" date="2024-10" db="EMBL/GenBank/DDBJ databases">
        <title>Updated reference genomes for cyclostephanoid diatoms.</title>
        <authorList>
            <person name="Roberts W.R."/>
            <person name="Alverson A.J."/>
        </authorList>
    </citation>
    <scope>NUCLEOTIDE SEQUENCE [LARGE SCALE GENOMIC DNA]</scope>
    <source>
        <strain evidence="2 3">AJA276-08</strain>
    </source>
</reference>